<accession>A0A1X6NBL6</accession>
<name>A0A1X6NBL6_9APHY</name>
<evidence type="ECO:0008006" key="3">
    <source>
        <dbReference type="Google" id="ProtNLM"/>
    </source>
</evidence>
<proteinExistence type="predicted"/>
<dbReference type="RefSeq" id="XP_024342567.1">
    <property type="nucleotide sequence ID" value="XM_024481809.1"/>
</dbReference>
<keyword evidence="2" id="KW-1185">Reference proteome</keyword>
<sequence>MQAQDVPFSAPTICECGSACVCPGCMDARGQDSIVTPLNPHSCLNCLGCPLHSFDLAQPSRFDYSALQPGTSDWSSQSSAAVNVSASNPFPPFLPASIQDLRRHAPLTPSQPTLFPPQYSQNAFQTDTIWNVSPAQYEPRGATSACCGGQCKCATGSCVCDADCDGFCHLYQTQARE</sequence>
<reference evidence="1 2" key="1">
    <citation type="submission" date="2017-04" db="EMBL/GenBank/DDBJ databases">
        <title>Genome Sequence of the Model Brown-Rot Fungus Postia placenta SB12.</title>
        <authorList>
            <consortium name="DOE Joint Genome Institute"/>
            <person name="Gaskell J."/>
            <person name="Kersten P."/>
            <person name="Larrondo L.F."/>
            <person name="Canessa P."/>
            <person name="Martinez D."/>
            <person name="Hibbett D."/>
            <person name="Schmoll M."/>
            <person name="Kubicek C.P."/>
            <person name="Martinez A.T."/>
            <person name="Yadav J."/>
            <person name="Master E."/>
            <person name="Magnuson J.K."/>
            <person name="James T."/>
            <person name="Yaver D."/>
            <person name="Berka R."/>
            <person name="Labutti K."/>
            <person name="Lipzen A."/>
            <person name="Aerts A."/>
            <person name="Barry K."/>
            <person name="Henrissat B."/>
            <person name="Blanchette R."/>
            <person name="Grigoriev I."/>
            <person name="Cullen D."/>
        </authorList>
    </citation>
    <scope>NUCLEOTIDE SEQUENCE [LARGE SCALE GENOMIC DNA]</scope>
    <source>
        <strain evidence="1 2">MAD-698-R-SB12</strain>
    </source>
</reference>
<organism evidence="1 2">
    <name type="scientific">Postia placenta MAD-698-R-SB12</name>
    <dbReference type="NCBI Taxonomy" id="670580"/>
    <lineage>
        <taxon>Eukaryota</taxon>
        <taxon>Fungi</taxon>
        <taxon>Dikarya</taxon>
        <taxon>Basidiomycota</taxon>
        <taxon>Agaricomycotina</taxon>
        <taxon>Agaricomycetes</taxon>
        <taxon>Polyporales</taxon>
        <taxon>Adustoporiaceae</taxon>
        <taxon>Rhodonia</taxon>
    </lineage>
</organism>
<dbReference type="EMBL" id="KZ110592">
    <property type="protein sequence ID" value="OSX65773.1"/>
    <property type="molecule type" value="Genomic_DNA"/>
</dbReference>
<evidence type="ECO:0000313" key="1">
    <source>
        <dbReference type="EMBL" id="OSX65773.1"/>
    </source>
</evidence>
<dbReference type="AlphaFoldDB" id="A0A1X6NBL6"/>
<gene>
    <name evidence="1" type="ORF">POSPLADRAFT_1064485</name>
</gene>
<dbReference type="OrthoDB" id="5600085at2759"/>
<dbReference type="Proteomes" id="UP000194127">
    <property type="component" value="Unassembled WGS sequence"/>
</dbReference>
<evidence type="ECO:0000313" key="2">
    <source>
        <dbReference type="Proteomes" id="UP000194127"/>
    </source>
</evidence>
<dbReference type="GeneID" id="36326759"/>
<protein>
    <recommendedName>
        <fullName evidence="3">Copper-fist domain-containing protein</fullName>
    </recommendedName>
</protein>